<reference evidence="1" key="1">
    <citation type="submission" date="2020-05" db="EMBL/GenBank/DDBJ databases">
        <authorList>
            <person name="Chiriac C."/>
            <person name="Salcher M."/>
            <person name="Ghai R."/>
            <person name="Kavagutti S V."/>
        </authorList>
    </citation>
    <scope>NUCLEOTIDE SEQUENCE</scope>
</reference>
<name>A0A6J6FRW1_9ZZZZ</name>
<accession>A0A6J6FRW1</accession>
<proteinExistence type="predicted"/>
<protein>
    <submittedName>
        <fullName evidence="1">Unannotated protein</fullName>
    </submittedName>
</protein>
<sequence length="124" mass="13931">MSSVTAIVAIGSMHPNDGCINPSHIALLHEGSRAAWTLHDLSEHPEARRKWMPESPDLIAPTLINEILPLCHAHAVSATLVHNSWLRAEDLQALTEIDVEINRPSWSRIFSGWSNDWIVKDKER</sequence>
<dbReference type="EMBL" id="CAEZTR010000170">
    <property type="protein sequence ID" value="CAB4591090.1"/>
    <property type="molecule type" value="Genomic_DNA"/>
</dbReference>
<dbReference type="AlphaFoldDB" id="A0A6J6FRW1"/>
<gene>
    <name evidence="1" type="ORF">UFOPK1711_01824</name>
</gene>
<organism evidence="1">
    <name type="scientific">freshwater metagenome</name>
    <dbReference type="NCBI Taxonomy" id="449393"/>
    <lineage>
        <taxon>unclassified sequences</taxon>
        <taxon>metagenomes</taxon>
        <taxon>ecological metagenomes</taxon>
    </lineage>
</organism>
<evidence type="ECO:0000313" key="1">
    <source>
        <dbReference type="EMBL" id="CAB4591090.1"/>
    </source>
</evidence>